<dbReference type="AlphaFoldDB" id="A0A2W5X7L2"/>
<gene>
    <name evidence="2" type="ORF">DI526_01920</name>
</gene>
<name>A0A2W5X7L2_9CAUL</name>
<evidence type="ECO:0000259" key="1">
    <source>
        <dbReference type="PROSITE" id="PS50146"/>
    </source>
</evidence>
<evidence type="ECO:0000313" key="3">
    <source>
        <dbReference type="Proteomes" id="UP000249393"/>
    </source>
</evidence>
<dbReference type="RefSeq" id="WP_304273479.1">
    <property type="nucleotide sequence ID" value="NZ_QFQZ01000003.1"/>
</dbReference>
<keyword evidence="2" id="KW-0808">Transferase</keyword>
<dbReference type="Gene3D" id="3.40.50.10330">
    <property type="entry name" value="Probable inorganic polyphosphate/atp-NAD kinase, domain 1"/>
    <property type="match status" value="1"/>
</dbReference>
<reference evidence="2 3" key="1">
    <citation type="submission" date="2017-08" db="EMBL/GenBank/DDBJ databases">
        <title>Infants hospitalized years apart are colonized by the same room-sourced microbial strains.</title>
        <authorList>
            <person name="Brooks B."/>
            <person name="Olm M.R."/>
            <person name="Firek B.A."/>
            <person name="Baker R."/>
            <person name="Thomas B.C."/>
            <person name="Morowitz M.J."/>
            <person name="Banfield J.F."/>
        </authorList>
    </citation>
    <scope>NUCLEOTIDE SEQUENCE [LARGE SCALE GENOMIC DNA]</scope>
    <source>
        <strain evidence="2">S2_003_000_R2_4</strain>
    </source>
</reference>
<dbReference type="PROSITE" id="PS50146">
    <property type="entry name" value="DAGK"/>
    <property type="match status" value="1"/>
</dbReference>
<dbReference type="SUPFAM" id="SSF111331">
    <property type="entry name" value="NAD kinase/diacylglycerol kinase-like"/>
    <property type="match status" value="1"/>
</dbReference>
<dbReference type="InterPro" id="IPR001206">
    <property type="entry name" value="Diacylglycerol_kinase_cat_dom"/>
</dbReference>
<accession>A0A2W5X7L2</accession>
<proteinExistence type="predicted"/>
<organism evidence="2 3">
    <name type="scientific">Caulobacter segnis</name>
    <dbReference type="NCBI Taxonomy" id="88688"/>
    <lineage>
        <taxon>Bacteria</taxon>
        <taxon>Pseudomonadati</taxon>
        <taxon>Pseudomonadota</taxon>
        <taxon>Alphaproteobacteria</taxon>
        <taxon>Caulobacterales</taxon>
        <taxon>Caulobacteraceae</taxon>
        <taxon>Caulobacter</taxon>
    </lineage>
</organism>
<dbReference type="GO" id="GO:0016301">
    <property type="term" value="F:kinase activity"/>
    <property type="evidence" value="ECO:0007669"/>
    <property type="project" value="UniProtKB-KW"/>
</dbReference>
<comment type="caution">
    <text evidence="2">The sequence shown here is derived from an EMBL/GenBank/DDBJ whole genome shotgun (WGS) entry which is preliminary data.</text>
</comment>
<dbReference type="Pfam" id="PF00781">
    <property type="entry name" value="DAGK_cat"/>
    <property type="match status" value="1"/>
</dbReference>
<feature type="domain" description="DAGKc" evidence="1">
    <location>
        <begin position="25"/>
        <end position="159"/>
    </location>
</feature>
<dbReference type="EMBL" id="QFQZ01000003">
    <property type="protein sequence ID" value="PZR36974.1"/>
    <property type="molecule type" value="Genomic_DNA"/>
</dbReference>
<dbReference type="Proteomes" id="UP000249393">
    <property type="component" value="Unassembled WGS sequence"/>
</dbReference>
<sequence length="331" mass="35601">MLPGACRADPARPGRPQGLDPVVAVEMTRIAVIRNPKSHGNRMNPPGPTPEGVRLAEPFGRDALRTVLEDFAREGLDLLVIDGGDGTVRDVISLLPHTFGEDLPLLAVLPSGKTNVLAIDLGAQREWRLEEALNAARQAEPRIKERPPLRISWTDGHRPCLQGFFFGVGALVKATNLSQKVHKVGFFHNLAVGVTIATATFGALFGGARDEWREGVPARLTLDGQAQPGEERFAVVATALKRLPFGLKPFGAPREGLKILDVDAPPRKLLKALPLVLSGKAEPKLESMGYRRRDAQNVALAGCAPFVLDGEVFEGGELVITLGPALRFLVG</sequence>
<keyword evidence="2" id="KW-0418">Kinase</keyword>
<dbReference type="InterPro" id="IPR016064">
    <property type="entry name" value="NAD/diacylglycerol_kinase_sf"/>
</dbReference>
<dbReference type="InterPro" id="IPR017438">
    <property type="entry name" value="ATP-NAD_kinase_N"/>
</dbReference>
<protein>
    <submittedName>
        <fullName evidence="2">Diacylglycerol kinase</fullName>
    </submittedName>
</protein>
<evidence type="ECO:0000313" key="2">
    <source>
        <dbReference type="EMBL" id="PZR36974.1"/>
    </source>
</evidence>